<dbReference type="STRING" id="65393.PCC7424_4983"/>
<name>B7KFL1_GLOC7</name>
<keyword evidence="3" id="KW-1185">Reference proteome</keyword>
<evidence type="ECO:0000313" key="2">
    <source>
        <dbReference type="EMBL" id="ACK73336.1"/>
    </source>
</evidence>
<dbReference type="OrthoDB" id="40611at2"/>
<protein>
    <recommendedName>
        <fullName evidence="4">ATP-grasp domain-containing protein</fullName>
    </recommendedName>
</protein>
<dbReference type="RefSeq" id="WP_015956916.1">
    <property type="nucleotide sequence ID" value="NC_011729.1"/>
</dbReference>
<keyword evidence="1" id="KW-1133">Transmembrane helix</keyword>
<dbReference type="Gene3D" id="3.30.470.20">
    <property type="entry name" value="ATP-grasp fold, B domain"/>
    <property type="match status" value="1"/>
</dbReference>
<dbReference type="HOGENOM" id="CLU_026180_1_0_3"/>
<dbReference type="Gene3D" id="3.40.50.20">
    <property type="match status" value="1"/>
</dbReference>
<gene>
    <name evidence="2" type="ordered locus">PCC7424_4983</name>
</gene>
<sequence>MTSLLFIDGRTSAVVRNVGTLALLLLIFPFTLAVVAISWVWSFLSSPFRQKPTSTSEVKRILLTGGKMTKALQLARSFHLAGHEVFLVETHKYWLSGHRFSRAVKGFYTIPAPEKDSDGYCQGLLDIVKREHIDVFIPVSSPVASYYDSLAKSVLSPICEVIHFDPEITQMLDNKYTFCEQARVLGLSAPKVFLISDPEDIINFDFKADGSRYILKSIAYNSVTRLDLRKFPFEGMEDYVKQLPISKDNPWVMQEFIKGQEYCTHSTVRNGKIRLHCCSKSSPFQVNYEEVSNPRIYEWIKYFVRDLNLTGQISFDFIEADNGRVYPVECNPRVHSAITMFHDHEGVANAYLYDSQDENEAAISPLPDSKPTYWLYHELWRLTEIRSLKDLQAWINKIVKGTDAIFDPNDPLPFLMVHHWQIPLLLLNNLRKQKGWIRIDFNIGKLVEIGGD</sequence>
<accession>B7KFL1</accession>
<dbReference type="SUPFAM" id="SSF56059">
    <property type="entry name" value="Glutathione synthetase ATP-binding domain-like"/>
    <property type="match status" value="1"/>
</dbReference>
<organism evidence="2 3">
    <name type="scientific">Gloeothece citriformis (strain PCC 7424)</name>
    <name type="common">Cyanothece sp. (strain PCC 7424)</name>
    <dbReference type="NCBI Taxonomy" id="65393"/>
    <lineage>
        <taxon>Bacteria</taxon>
        <taxon>Bacillati</taxon>
        <taxon>Cyanobacteriota</taxon>
        <taxon>Cyanophyceae</taxon>
        <taxon>Oscillatoriophycideae</taxon>
        <taxon>Chroococcales</taxon>
        <taxon>Aphanothecaceae</taxon>
        <taxon>Gloeothece</taxon>
        <taxon>Gloeothece citriformis</taxon>
    </lineage>
</organism>
<dbReference type="eggNOG" id="COG2232">
    <property type="taxonomic scope" value="Bacteria"/>
</dbReference>
<proteinExistence type="predicted"/>
<dbReference type="EMBL" id="CP001291">
    <property type="protein sequence ID" value="ACK73336.1"/>
    <property type="molecule type" value="Genomic_DNA"/>
</dbReference>
<dbReference type="KEGG" id="cyc:PCC7424_4983"/>
<dbReference type="NCBIfam" id="NF005315">
    <property type="entry name" value="PRK06849.1"/>
    <property type="match status" value="1"/>
</dbReference>
<keyword evidence="1" id="KW-0812">Transmembrane</keyword>
<keyword evidence="1" id="KW-0472">Membrane</keyword>
<evidence type="ECO:0000313" key="3">
    <source>
        <dbReference type="Proteomes" id="UP000002384"/>
    </source>
</evidence>
<reference evidence="3" key="1">
    <citation type="journal article" date="2011" name="MBio">
        <title>Novel metabolic attributes of the genus Cyanothece, comprising a group of unicellular nitrogen-fixing Cyanobacteria.</title>
        <authorList>
            <person name="Bandyopadhyay A."/>
            <person name="Elvitigala T."/>
            <person name="Welsh E."/>
            <person name="Stockel J."/>
            <person name="Liberton M."/>
            <person name="Min H."/>
            <person name="Sherman L.A."/>
            <person name="Pakrasi H.B."/>
        </authorList>
    </citation>
    <scope>NUCLEOTIDE SEQUENCE [LARGE SCALE GENOMIC DNA]</scope>
    <source>
        <strain evidence="3">PCC 7424</strain>
    </source>
</reference>
<evidence type="ECO:0000256" key="1">
    <source>
        <dbReference type="SAM" id="Phobius"/>
    </source>
</evidence>
<dbReference type="AlphaFoldDB" id="B7KFL1"/>
<dbReference type="Proteomes" id="UP000002384">
    <property type="component" value="Chromosome"/>
</dbReference>
<evidence type="ECO:0008006" key="4">
    <source>
        <dbReference type="Google" id="ProtNLM"/>
    </source>
</evidence>
<feature type="transmembrane region" description="Helical" evidence="1">
    <location>
        <begin position="21"/>
        <end position="44"/>
    </location>
</feature>